<dbReference type="EnsemblProtists" id="HpaT801998">
    <property type="protein sequence ID" value="HpaP801998"/>
    <property type="gene ID" value="HpaG801998"/>
</dbReference>
<dbReference type="STRING" id="559515.M4B6U7"/>
<dbReference type="AlphaFoldDB" id="M4B6U7"/>
<keyword evidence="8" id="KW-0624">Polysaccharide degradation</keyword>
<evidence type="ECO:0000256" key="7">
    <source>
        <dbReference type="ARBA" id="ARBA00023316"/>
    </source>
</evidence>
<protein>
    <recommendedName>
        <fullName evidence="3">glucan endo-1,3-beta-D-glucosidase</fullName>
        <ecNumber evidence="3">3.2.1.39</ecNumber>
    </recommendedName>
</protein>
<keyword evidence="6" id="KW-0326">Glycosidase</keyword>
<dbReference type="GO" id="GO:0071555">
    <property type="term" value="P:cell wall organization"/>
    <property type="evidence" value="ECO:0007669"/>
    <property type="project" value="UniProtKB-KW"/>
</dbReference>
<feature type="region of interest" description="Disordered" evidence="9">
    <location>
        <begin position="169"/>
        <end position="190"/>
    </location>
</feature>
<dbReference type="GO" id="GO:0042973">
    <property type="term" value="F:glucan endo-1,3-beta-D-glucosidase activity"/>
    <property type="evidence" value="ECO:0007669"/>
    <property type="project" value="UniProtKB-EC"/>
</dbReference>
<evidence type="ECO:0000256" key="3">
    <source>
        <dbReference type="ARBA" id="ARBA00012780"/>
    </source>
</evidence>
<dbReference type="InterPro" id="IPR040720">
    <property type="entry name" value="GH81_C"/>
</dbReference>
<dbReference type="HOGENOM" id="CLU_928895_0_0_1"/>
<name>M4B6U7_HYAAE</name>
<keyword evidence="5" id="KW-0119">Carbohydrate metabolism</keyword>
<organism evidence="11 12">
    <name type="scientific">Hyaloperonospora arabidopsidis (strain Emoy2)</name>
    <name type="common">Downy mildew agent</name>
    <name type="synonym">Peronospora arabidopsidis</name>
    <dbReference type="NCBI Taxonomy" id="559515"/>
    <lineage>
        <taxon>Eukaryota</taxon>
        <taxon>Sar</taxon>
        <taxon>Stramenopiles</taxon>
        <taxon>Oomycota</taxon>
        <taxon>Peronosporomycetes</taxon>
        <taxon>Peronosporales</taxon>
        <taxon>Peronosporaceae</taxon>
        <taxon>Hyaloperonospora</taxon>
    </lineage>
</organism>
<comment type="similarity">
    <text evidence="2">Belongs to the glycosyl hydrolase 81 family.</text>
</comment>
<evidence type="ECO:0000259" key="10">
    <source>
        <dbReference type="Pfam" id="PF17652"/>
    </source>
</evidence>
<feature type="domain" description="Glycosyl hydrolase family 81 C-terminal" evidence="10">
    <location>
        <begin position="1"/>
        <end position="132"/>
    </location>
</feature>
<dbReference type="EMBL" id="JH598637">
    <property type="status" value="NOT_ANNOTATED_CDS"/>
    <property type="molecule type" value="Genomic_DNA"/>
</dbReference>
<evidence type="ECO:0000256" key="2">
    <source>
        <dbReference type="ARBA" id="ARBA00010730"/>
    </source>
</evidence>
<reference evidence="11" key="2">
    <citation type="submission" date="2015-06" db="UniProtKB">
        <authorList>
            <consortium name="EnsemblProtists"/>
        </authorList>
    </citation>
    <scope>IDENTIFICATION</scope>
    <source>
        <strain evidence="11">Emoy2</strain>
    </source>
</reference>
<dbReference type="eggNOG" id="KOG2254">
    <property type="taxonomic scope" value="Eukaryota"/>
</dbReference>
<keyword evidence="12" id="KW-1185">Reference proteome</keyword>
<evidence type="ECO:0000256" key="6">
    <source>
        <dbReference type="ARBA" id="ARBA00023295"/>
    </source>
</evidence>
<sequence>MVRLNARAVRTYFLMTSDSTIHPRQFIPNHVTGIYFDNKVDYAIWFSAEKYCIHGIQMIPVSPINGLARSATFIKEEWDDILSQEMIVKSNNVTNAWLSLLLVNKAVIDQADALAKLATATMDDGLTCSWALYNAASRGSPTSSTNVVKVSPTKKKAKLVALTTTNAKTAHPTETSSVEDTNAPMTSTTFKTLSPDVTALSPVPDTEVDGSVAATPASLPPSSVDMVTPGLTATTKSSEVAAATEMPSTGLQYPGWMPLPPGWTSNPPGWTSISPGWTSYTPGVVEPEYSLTVEAASTNS</sequence>
<comment type="catalytic activity">
    <reaction evidence="1">
        <text>Hydrolysis of (1-&gt;3)-beta-D-glucosidic linkages in (1-&gt;3)-beta-D-glucans.</text>
        <dbReference type="EC" id="3.2.1.39"/>
    </reaction>
</comment>
<dbReference type="PANTHER" id="PTHR31983">
    <property type="entry name" value="ENDO-1,3(4)-BETA-GLUCANASE 1"/>
    <property type="match status" value="1"/>
</dbReference>
<dbReference type="InParanoid" id="M4B6U7"/>
<evidence type="ECO:0000256" key="4">
    <source>
        <dbReference type="ARBA" id="ARBA00022801"/>
    </source>
</evidence>
<evidence type="ECO:0000256" key="5">
    <source>
        <dbReference type="ARBA" id="ARBA00023277"/>
    </source>
</evidence>
<dbReference type="Pfam" id="PF17652">
    <property type="entry name" value="Glyco_hydro81C"/>
    <property type="match status" value="1"/>
</dbReference>
<evidence type="ECO:0000313" key="11">
    <source>
        <dbReference type="EnsemblProtists" id="HpaP801998"/>
    </source>
</evidence>
<dbReference type="EC" id="3.2.1.39" evidence="3"/>
<keyword evidence="4" id="KW-0378">Hydrolase</keyword>
<feature type="compositionally biased region" description="Polar residues" evidence="9">
    <location>
        <begin position="172"/>
        <end position="190"/>
    </location>
</feature>
<dbReference type="GO" id="GO:0052861">
    <property type="term" value="F:endo-1,3(4)-beta-glucanase activity"/>
    <property type="evidence" value="ECO:0007669"/>
    <property type="project" value="InterPro"/>
</dbReference>
<dbReference type="PROSITE" id="PS52008">
    <property type="entry name" value="GH81"/>
    <property type="match status" value="1"/>
</dbReference>
<evidence type="ECO:0000256" key="9">
    <source>
        <dbReference type="SAM" id="MobiDB-lite"/>
    </source>
</evidence>
<evidence type="ECO:0000313" key="12">
    <source>
        <dbReference type="Proteomes" id="UP000011713"/>
    </source>
</evidence>
<feature type="region of interest" description="Disordered" evidence="9">
    <location>
        <begin position="203"/>
        <end position="225"/>
    </location>
</feature>
<dbReference type="InterPro" id="IPR005200">
    <property type="entry name" value="Endo-beta-glucanase"/>
</dbReference>
<dbReference type="GO" id="GO:0000272">
    <property type="term" value="P:polysaccharide catabolic process"/>
    <property type="evidence" value="ECO:0007669"/>
    <property type="project" value="UniProtKB-KW"/>
</dbReference>
<accession>M4B6U7</accession>
<evidence type="ECO:0000256" key="1">
    <source>
        <dbReference type="ARBA" id="ARBA00000382"/>
    </source>
</evidence>
<proteinExistence type="inferred from homology"/>
<reference evidence="12" key="1">
    <citation type="journal article" date="2010" name="Science">
        <title>Signatures of adaptation to obligate biotrophy in the Hyaloperonospora arabidopsidis genome.</title>
        <authorList>
            <person name="Baxter L."/>
            <person name="Tripathy S."/>
            <person name="Ishaque N."/>
            <person name="Boot N."/>
            <person name="Cabral A."/>
            <person name="Kemen E."/>
            <person name="Thines M."/>
            <person name="Ah-Fong A."/>
            <person name="Anderson R."/>
            <person name="Badejoko W."/>
            <person name="Bittner-Eddy P."/>
            <person name="Boore J.L."/>
            <person name="Chibucos M.C."/>
            <person name="Coates M."/>
            <person name="Dehal P."/>
            <person name="Delehaunty K."/>
            <person name="Dong S."/>
            <person name="Downton P."/>
            <person name="Dumas B."/>
            <person name="Fabro G."/>
            <person name="Fronick C."/>
            <person name="Fuerstenberg S.I."/>
            <person name="Fulton L."/>
            <person name="Gaulin E."/>
            <person name="Govers F."/>
            <person name="Hughes L."/>
            <person name="Humphray S."/>
            <person name="Jiang R.H."/>
            <person name="Judelson H."/>
            <person name="Kamoun S."/>
            <person name="Kyung K."/>
            <person name="Meijer H."/>
            <person name="Minx P."/>
            <person name="Morris P."/>
            <person name="Nelson J."/>
            <person name="Phuntumart V."/>
            <person name="Qutob D."/>
            <person name="Rehmany A."/>
            <person name="Rougon-Cardoso A."/>
            <person name="Ryden P."/>
            <person name="Torto-Alalibo T."/>
            <person name="Studholme D."/>
            <person name="Wang Y."/>
            <person name="Win J."/>
            <person name="Wood J."/>
            <person name="Clifton S.W."/>
            <person name="Rogers J."/>
            <person name="Van den Ackerveken G."/>
            <person name="Jones J.D."/>
            <person name="McDowell J.M."/>
            <person name="Beynon J."/>
            <person name="Tyler B.M."/>
        </authorList>
    </citation>
    <scope>NUCLEOTIDE SEQUENCE [LARGE SCALE GENOMIC DNA]</scope>
    <source>
        <strain evidence="12">Emoy2</strain>
    </source>
</reference>
<dbReference type="VEuPathDB" id="FungiDB:HpaG801998"/>
<dbReference type="Gene3D" id="1.20.5.420">
    <property type="entry name" value="Immunoglobulin FC, subunit C"/>
    <property type="match status" value="1"/>
</dbReference>
<evidence type="ECO:0000256" key="8">
    <source>
        <dbReference type="ARBA" id="ARBA00023326"/>
    </source>
</evidence>
<keyword evidence="7" id="KW-0961">Cell wall biogenesis/degradation</keyword>
<dbReference type="Proteomes" id="UP000011713">
    <property type="component" value="Unassembled WGS sequence"/>
</dbReference>
<dbReference type="PANTHER" id="PTHR31983:SF0">
    <property type="entry name" value="GLUCAN ENDO-1,3-BETA-D-GLUCOSIDASE 2"/>
    <property type="match status" value="1"/>
</dbReference>